<evidence type="ECO:0000313" key="3">
    <source>
        <dbReference type="Proteomes" id="UP001162162"/>
    </source>
</evidence>
<dbReference type="EMBL" id="JAPWTK010000966">
    <property type="protein sequence ID" value="KAJ8934903.1"/>
    <property type="molecule type" value="Genomic_DNA"/>
</dbReference>
<evidence type="ECO:0000256" key="1">
    <source>
        <dbReference type="SAM" id="MobiDB-lite"/>
    </source>
</evidence>
<name>A0AAV8X7H6_9CUCU</name>
<dbReference type="Proteomes" id="UP001162162">
    <property type="component" value="Unassembled WGS sequence"/>
</dbReference>
<organism evidence="2 3">
    <name type="scientific">Aromia moschata</name>
    <dbReference type="NCBI Taxonomy" id="1265417"/>
    <lineage>
        <taxon>Eukaryota</taxon>
        <taxon>Metazoa</taxon>
        <taxon>Ecdysozoa</taxon>
        <taxon>Arthropoda</taxon>
        <taxon>Hexapoda</taxon>
        <taxon>Insecta</taxon>
        <taxon>Pterygota</taxon>
        <taxon>Neoptera</taxon>
        <taxon>Endopterygota</taxon>
        <taxon>Coleoptera</taxon>
        <taxon>Polyphaga</taxon>
        <taxon>Cucujiformia</taxon>
        <taxon>Chrysomeloidea</taxon>
        <taxon>Cerambycidae</taxon>
        <taxon>Cerambycinae</taxon>
        <taxon>Callichromatini</taxon>
        <taxon>Aromia</taxon>
    </lineage>
</organism>
<reference evidence="2" key="1">
    <citation type="journal article" date="2023" name="Insect Mol. Biol.">
        <title>Genome sequencing provides insights into the evolution of gene families encoding plant cell wall-degrading enzymes in longhorned beetles.</title>
        <authorList>
            <person name="Shin N.R."/>
            <person name="Okamura Y."/>
            <person name="Kirsch R."/>
            <person name="Pauchet Y."/>
        </authorList>
    </citation>
    <scope>NUCLEOTIDE SEQUENCE</scope>
    <source>
        <strain evidence="2">AMC_N1</strain>
    </source>
</reference>
<gene>
    <name evidence="2" type="ORF">NQ318_007109</name>
</gene>
<keyword evidence="3" id="KW-1185">Reference proteome</keyword>
<feature type="region of interest" description="Disordered" evidence="1">
    <location>
        <begin position="49"/>
        <end position="68"/>
    </location>
</feature>
<accession>A0AAV8X7H6</accession>
<evidence type="ECO:0000313" key="2">
    <source>
        <dbReference type="EMBL" id="KAJ8934903.1"/>
    </source>
</evidence>
<comment type="caution">
    <text evidence="2">The sequence shown here is derived from an EMBL/GenBank/DDBJ whole genome shotgun (WGS) entry which is preliminary data.</text>
</comment>
<protein>
    <submittedName>
        <fullName evidence="2">Uncharacterized protein</fullName>
    </submittedName>
</protein>
<proteinExistence type="predicted"/>
<feature type="compositionally biased region" description="Basic and acidic residues" evidence="1">
    <location>
        <begin position="53"/>
        <end position="68"/>
    </location>
</feature>
<dbReference type="AlphaFoldDB" id="A0AAV8X7H6"/>
<sequence>MKYSRSRQYMSCTACKSERVPLKQKPQPEEEEETTIEEVMEELRNIINDAETEAYRKEEQKKKENERKRIEEAQVASKLQMHLDIDDYSITNECEIVPSNLHPQPPRKARSLVHLFMPTEDYDICNKELFFENDTAFTSEEGSDSLLSASKCHLPKIEKEPKRESNNTRKCRRLSSRTSIKRTESFKHAPKIEQQTIPDIPNFYQASPSKAVVSKQLTRQRSKCKSLDRIDDGVDALVDIVVTNKTEEKITQFRSNSDSGNFTGTSLCRSISNVFISPKHEIKSRLSTHSDEKQRMFLPMQRDHGEVPYYFPRVQEKRSSSSTNFLIKRGHTNAGLYSGQMVVDTHHIVKAKSKEHSSSSRINGKVTDLASGLY</sequence>